<proteinExistence type="predicted"/>
<evidence type="ECO:0000313" key="1">
    <source>
        <dbReference type="EMBL" id="QHS78338.1"/>
    </source>
</evidence>
<reference evidence="1" key="1">
    <citation type="journal article" date="2020" name="Nature">
        <title>Giant virus diversity and host interactions through global metagenomics.</title>
        <authorList>
            <person name="Schulz F."/>
            <person name="Roux S."/>
            <person name="Paez-Espino D."/>
            <person name="Jungbluth S."/>
            <person name="Walsh D.A."/>
            <person name="Denef V.J."/>
            <person name="McMahon K.D."/>
            <person name="Konstantinidis K.T."/>
            <person name="Eloe-Fadrosh E.A."/>
            <person name="Kyrpides N.C."/>
            <person name="Woyke T."/>
        </authorList>
    </citation>
    <scope>NUCLEOTIDE SEQUENCE</scope>
    <source>
        <strain evidence="1">GVMAG-S-1021933-23</strain>
    </source>
</reference>
<dbReference type="AlphaFoldDB" id="A0A6C0AF07"/>
<sequence>MINNNFTPSTPNLFNFEISIFSKFKSQIFFNKQLFVFCKL</sequence>
<protein>
    <submittedName>
        <fullName evidence="1">Uncharacterized protein</fullName>
    </submittedName>
</protein>
<name>A0A6C0AF07_9ZZZZ</name>
<accession>A0A6C0AF07</accession>
<dbReference type="EMBL" id="MN740596">
    <property type="protein sequence ID" value="QHS78338.1"/>
    <property type="molecule type" value="Genomic_DNA"/>
</dbReference>
<organism evidence="1">
    <name type="scientific">viral metagenome</name>
    <dbReference type="NCBI Taxonomy" id="1070528"/>
    <lineage>
        <taxon>unclassified sequences</taxon>
        <taxon>metagenomes</taxon>
        <taxon>organismal metagenomes</taxon>
    </lineage>
</organism>